<name>A0A6G1MCT2_ORBOL</name>
<evidence type="ECO:0000313" key="3">
    <source>
        <dbReference type="EMBL" id="KAF3219032.1"/>
    </source>
</evidence>
<dbReference type="SUPFAM" id="SSF55486">
    <property type="entry name" value="Metalloproteases ('zincins'), catalytic domain"/>
    <property type="match status" value="1"/>
</dbReference>
<feature type="compositionally biased region" description="Basic residues" evidence="1">
    <location>
        <begin position="280"/>
        <end position="289"/>
    </location>
</feature>
<dbReference type="Proteomes" id="UP000614610">
    <property type="component" value="Unassembled WGS sequence"/>
</dbReference>
<accession>A0A6G1MCT2</accession>
<evidence type="ECO:0000259" key="2">
    <source>
        <dbReference type="Pfam" id="PF01400"/>
    </source>
</evidence>
<dbReference type="EMBL" id="WIWT01000010">
    <property type="protein sequence ID" value="KAF3219032.1"/>
    <property type="molecule type" value="Genomic_DNA"/>
</dbReference>
<dbReference type="GO" id="GO:0006508">
    <property type="term" value="P:proteolysis"/>
    <property type="evidence" value="ECO:0007669"/>
    <property type="project" value="InterPro"/>
</dbReference>
<dbReference type="Proteomes" id="UP000483672">
    <property type="component" value="Unassembled WGS sequence"/>
</dbReference>
<dbReference type="Gene3D" id="3.40.390.10">
    <property type="entry name" value="Collagenase (Catalytic Domain)"/>
    <property type="match status" value="1"/>
</dbReference>
<evidence type="ECO:0000256" key="1">
    <source>
        <dbReference type="SAM" id="MobiDB-lite"/>
    </source>
</evidence>
<comment type="caution">
    <text evidence="4">The sequence shown here is derived from an EMBL/GenBank/DDBJ whole genome shotgun (WGS) entry which is preliminary data.</text>
</comment>
<dbReference type="InterPro" id="IPR024079">
    <property type="entry name" value="MetalloPept_cat_dom_sf"/>
</dbReference>
<dbReference type="Pfam" id="PF01400">
    <property type="entry name" value="Astacin"/>
    <property type="match status" value="1"/>
</dbReference>
<feature type="region of interest" description="Disordered" evidence="1">
    <location>
        <begin position="270"/>
        <end position="289"/>
    </location>
</feature>
<feature type="domain" description="Peptidase M12A" evidence="2">
    <location>
        <begin position="80"/>
        <end position="225"/>
    </location>
</feature>
<proteinExistence type="predicted"/>
<dbReference type="GO" id="GO:0004222">
    <property type="term" value="F:metalloendopeptidase activity"/>
    <property type="evidence" value="ECO:0007669"/>
    <property type="project" value="InterPro"/>
</dbReference>
<sequence length="289" mass="33014">MVDPSQICTLMPLDEDHTQHGNTQANDNSNDFLGNPIMGGCIVTNSRLAGLKRRHRPHTISGKNLAQTVPGNSRWKIGQTIRIRLLGGSQSLRRKVIRYAREWEKYANIHFEFSRGKESDVRISFDKDKDSYSYLGTDAIGIPQDTATMNLVLDDQTTTERVRAVVLHEFGHLLGCIYEHSSPASSIPWNEAAVYDYYRGFGWGREKTSDNVLRKYDEKTISQFSEFDPKSIMIYPIDESVLLPGNSRFVVPWNTRLSATDKEFIGKLYPFPEGDERPRRSTRAKKKRP</sequence>
<evidence type="ECO:0000313" key="4">
    <source>
        <dbReference type="EMBL" id="KAF3224722.1"/>
    </source>
</evidence>
<gene>
    <name evidence="4" type="ORF">TWF191_005890</name>
    <name evidence="3" type="ORF">TWF679_000440</name>
</gene>
<dbReference type="EMBL" id="WIPF01000031">
    <property type="protein sequence ID" value="KAF3224722.1"/>
    <property type="molecule type" value="Genomic_DNA"/>
</dbReference>
<dbReference type="AlphaFoldDB" id="A0A6G1MCT2"/>
<reference evidence="4 5" key="1">
    <citation type="submission" date="2019-06" db="EMBL/GenBank/DDBJ databases">
        <authorList>
            <person name="Palmer J.M."/>
        </authorList>
    </citation>
    <scope>NUCLEOTIDE SEQUENCE [LARGE SCALE GENOMIC DNA]</scope>
    <source>
        <strain evidence="4 5">TWF191</strain>
        <strain evidence="3">TWF679</strain>
    </source>
</reference>
<evidence type="ECO:0000313" key="5">
    <source>
        <dbReference type="Proteomes" id="UP000483672"/>
    </source>
</evidence>
<dbReference type="InterPro" id="IPR001506">
    <property type="entry name" value="Peptidase_M12A"/>
</dbReference>
<dbReference type="OrthoDB" id="291007at2759"/>
<protein>
    <recommendedName>
        <fullName evidence="2">Peptidase M12A domain-containing protein</fullName>
    </recommendedName>
</protein>
<organism evidence="4 5">
    <name type="scientific">Orbilia oligospora</name>
    <name type="common">Nematode-trapping fungus</name>
    <name type="synonym">Arthrobotrys oligospora</name>
    <dbReference type="NCBI Taxonomy" id="2813651"/>
    <lineage>
        <taxon>Eukaryota</taxon>
        <taxon>Fungi</taxon>
        <taxon>Dikarya</taxon>
        <taxon>Ascomycota</taxon>
        <taxon>Pezizomycotina</taxon>
        <taxon>Orbiliomycetes</taxon>
        <taxon>Orbiliales</taxon>
        <taxon>Orbiliaceae</taxon>
        <taxon>Orbilia</taxon>
    </lineage>
</organism>